<keyword evidence="1" id="KW-0443">Lipid metabolism</keyword>
<dbReference type="Pfam" id="PF01734">
    <property type="entry name" value="Patatin"/>
    <property type="match status" value="1"/>
</dbReference>
<dbReference type="SUPFAM" id="SSF52151">
    <property type="entry name" value="FabD/lysophospholipase-like"/>
    <property type="match status" value="1"/>
</dbReference>
<name>A0A4T3F2G2_9SPHN</name>
<reference evidence="3 4" key="1">
    <citation type="submission" date="2019-04" db="EMBL/GenBank/DDBJ databases">
        <title>Altererythrobacter aquimixticola sp. nov., isolated from sediment of junction between the ocean and a freshwater spring.</title>
        <authorList>
            <person name="Yoon J.-H."/>
        </authorList>
    </citation>
    <scope>NUCLEOTIDE SEQUENCE [LARGE SCALE GENOMIC DNA]</scope>
    <source>
        <strain evidence="3 4">SSKS-13</strain>
    </source>
</reference>
<feature type="domain" description="PNPLA" evidence="2">
    <location>
        <begin position="18"/>
        <end position="70"/>
    </location>
</feature>
<dbReference type="GO" id="GO:0005829">
    <property type="term" value="C:cytosol"/>
    <property type="evidence" value="ECO:0007669"/>
    <property type="project" value="TreeGrafter"/>
</dbReference>
<dbReference type="EMBL" id="SSHH01000004">
    <property type="protein sequence ID" value="TIX48790.1"/>
    <property type="molecule type" value="Genomic_DNA"/>
</dbReference>
<evidence type="ECO:0000313" key="3">
    <source>
        <dbReference type="EMBL" id="TIX48790.1"/>
    </source>
</evidence>
<organism evidence="3 4">
    <name type="scientific">Alteraurantiacibacter aquimixticola</name>
    <dbReference type="NCBI Taxonomy" id="2489173"/>
    <lineage>
        <taxon>Bacteria</taxon>
        <taxon>Pseudomonadati</taxon>
        <taxon>Pseudomonadota</taxon>
        <taxon>Alphaproteobacteria</taxon>
        <taxon>Sphingomonadales</taxon>
        <taxon>Erythrobacteraceae</taxon>
        <taxon>Alteraurantiacibacter</taxon>
    </lineage>
</organism>
<dbReference type="InterPro" id="IPR002641">
    <property type="entry name" value="PNPLA_dom"/>
</dbReference>
<evidence type="ECO:0000256" key="1">
    <source>
        <dbReference type="ARBA" id="ARBA00023098"/>
    </source>
</evidence>
<comment type="caution">
    <text evidence="3">The sequence shown here is derived from an EMBL/GenBank/DDBJ whole genome shotgun (WGS) entry which is preliminary data.</text>
</comment>
<sequence length="456" mass="49719">MEEEEQRYFETEQPEWGLALSGGGLRSAMFSVGFLKGLWDIEQLDKIEVVSSVSGGGYAAFWLYSDQLRAADPRMPFGHSALSDERFGNQLCRLVSRGNFVPYSRLFSLVGPNFRFRSISLYEDALLRTFAGDSMAGLPISDLAGIMERGPNPAPYLIQNASIDATRSWNTRLLEFTPLFYGNGQSRYGWGDANGTALPFVKTSAISGAAFAPLNQWLGLIDPGNSGSRNFVANDGGLSENLGAFALIRRGVRNIIVTDAEHDPGYIFNAYRNLRAGLAAHGLALRVPQIEDHMFYNGNAPFEHWAVSGTVRDMRTGNLVSNIYYVKATLTQGQRTTLSTHLADGSIGQGEVARYGRALNESTSGGKTDCDTLSLDRPLDLAPWASHHVAGYANSIDSSLKSDVVRRLGINDAIIDFPQYSTGDQSFYTDQSSAFIGLGYLEALALREVLAGQSAQ</sequence>
<dbReference type="Gene3D" id="3.40.1090.10">
    <property type="entry name" value="Cytosolic phospholipase A2 catalytic domain"/>
    <property type="match status" value="1"/>
</dbReference>
<gene>
    <name evidence="3" type="ORF">E5222_13655</name>
</gene>
<protein>
    <submittedName>
        <fullName evidence="3">Patatin-like phospholipase family protein</fullName>
    </submittedName>
</protein>
<dbReference type="RefSeq" id="WP_136694363.1">
    <property type="nucleotide sequence ID" value="NZ_SSHH01000004.1"/>
</dbReference>
<dbReference type="PANTHER" id="PTHR10728">
    <property type="entry name" value="CYTOSOLIC PHOSPHOLIPASE A2"/>
    <property type="match status" value="1"/>
</dbReference>
<dbReference type="OrthoDB" id="100544at2"/>
<dbReference type="Proteomes" id="UP000309389">
    <property type="component" value="Unassembled WGS sequence"/>
</dbReference>
<proteinExistence type="predicted"/>
<dbReference type="PANTHER" id="PTHR10728:SF40">
    <property type="entry name" value="PATATIN FAMILY PROTEIN"/>
    <property type="match status" value="1"/>
</dbReference>
<dbReference type="AlphaFoldDB" id="A0A4T3F2G2"/>
<accession>A0A4T3F2G2</accession>
<dbReference type="InterPro" id="IPR016035">
    <property type="entry name" value="Acyl_Trfase/lysoPLipase"/>
</dbReference>
<keyword evidence="4" id="KW-1185">Reference proteome</keyword>
<dbReference type="GO" id="GO:0004623">
    <property type="term" value="F:phospholipase A2 activity"/>
    <property type="evidence" value="ECO:0007669"/>
    <property type="project" value="TreeGrafter"/>
</dbReference>
<evidence type="ECO:0000313" key="4">
    <source>
        <dbReference type="Proteomes" id="UP000309389"/>
    </source>
</evidence>
<dbReference type="GO" id="GO:0046475">
    <property type="term" value="P:glycerophospholipid catabolic process"/>
    <property type="evidence" value="ECO:0007669"/>
    <property type="project" value="TreeGrafter"/>
</dbReference>
<evidence type="ECO:0000259" key="2">
    <source>
        <dbReference type="Pfam" id="PF01734"/>
    </source>
</evidence>